<dbReference type="FunFam" id="3.40.50.720:FF:000085">
    <property type="entry name" value="Dihydroflavonol reductase"/>
    <property type="match status" value="1"/>
</dbReference>
<dbReference type="SUPFAM" id="SSF51735">
    <property type="entry name" value="NAD(P)-binding Rossmann-fold domains"/>
    <property type="match status" value="1"/>
</dbReference>
<comment type="caution">
    <text evidence="3">The sequence shown here is derived from an EMBL/GenBank/DDBJ whole genome shotgun (WGS) entry which is preliminary data.</text>
</comment>
<organism evidence="3 4">
    <name type="scientific">Riccia sorocarpa</name>
    <dbReference type="NCBI Taxonomy" id="122646"/>
    <lineage>
        <taxon>Eukaryota</taxon>
        <taxon>Viridiplantae</taxon>
        <taxon>Streptophyta</taxon>
        <taxon>Embryophyta</taxon>
        <taxon>Marchantiophyta</taxon>
        <taxon>Marchantiopsida</taxon>
        <taxon>Marchantiidae</taxon>
        <taxon>Marchantiales</taxon>
        <taxon>Ricciaceae</taxon>
        <taxon>Riccia</taxon>
    </lineage>
</organism>
<evidence type="ECO:0000256" key="1">
    <source>
        <dbReference type="ARBA" id="ARBA00023002"/>
    </source>
</evidence>
<feature type="domain" description="NAD-dependent epimerase/dehydratase" evidence="2">
    <location>
        <begin position="7"/>
        <end position="254"/>
    </location>
</feature>
<gene>
    <name evidence="3" type="ORF">R1sor_009496</name>
</gene>
<dbReference type="InterPro" id="IPR036291">
    <property type="entry name" value="NAD(P)-bd_dom_sf"/>
</dbReference>
<sequence>MTSNVTVVVTGANGFIAAWIVKQLLERGYNVRGTVRNPNDDKKLSHLLDLPGAKERLVLYKAELLVEGDFDEAIAGADYVIHTATGADFYNRTDPYGALIDPAVKGTLNVLRSAAKAKTVKRVVQTSSVVAVFYSDRFISRTDSDVVDETWWGDPDYCLKNELYYHAGKNLAERAANEFAKDAPFDLVSILPATVIGRMLQKSVNWSSGQVLSLLKGIDRPEDRTALIPDVISFVDVEDVALAHILAMENPAAEGRYLAVESSMTNDQMALLLAKLYPEYTSVLKPPLNGLDEETFLNKRFFQFSNEKLKLLGLKFTPTEESVKRAVESLQQLNETRTTVISVKVLVGGFSSLSHVIIQPQVQKRVVRLLNLLVSRDTLHLRREF</sequence>
<dbReference type="EMBL" id="JBJQOH010000002">
    <property type="protein sequence ID" value="KAL3695420.1"/>
    <property type="molecule type" value="Genomic_DNA"/>
</dbReference>
<evidence type="ECO:0000313" key="3">
    <source>
        <dbReference type="EMBL" id="KAL3695420.1"/>
    </source>
</evidence>
<dbReference type="InterPro" id="IPR001509">
    <property type="entry name" value="Epimerase_deHydtase"/>
</dbReference>
<evidence type="ECO:0000313" key="4">
    <source>
        <dbReference type="Proteomes" id="UP001633002"/>
    </source>
</evidence>
<dbReference type="Gene3D" id="3.40.50.720">
    <property type="entry name" value="NAD(P)-binding Rossmann-like Domain"/>
    <property type="match status" value="1"/>
</dbReference>
<reference evidence="3 4" key="1">
    <citation type="submission" date="2024-09" db="EMBL/GenBank/DDBJ databases">
        <title>Chromosome-scale assembly of Riccia sorocarpa.</title>
        <authorList>
            <person name="Paukszto L."/>
        </authorList>
    </citation>
    <scope>NUCLEOTIDE SEQUENCE [LARGE SCALE GENOMIC DNA]</scope>
    <source>
        <strain evidence="3">LP-2024</strain>
        <tissue evidence="3">Aerial parts of the thallus</tissue>
    </source>
</reference>
<protein>
    <recommendedName>
        <fullName evidence="2">NAD-dependent epimerase/dehydratase domain-containing protein</fullName>
    </recommendedName>
</protein>
<evidence type="ECO:0000259" key="2">
    <source>
        <dbReference type="Pfam" id="PF01370"/>
    </source>
</evidence>
<proteinExistence type="predicted"/>
<keyword evidence="1" id="KW-0560">Oxidoreductase</keyword>
<accession>A0ABD3HZ94</accession>
<dbReference type="CDD" id="cd08958">
    <property type="entry name" value="FR_SDR_e"/>
    <property type="match status" value="1"/>
</dbReference>
<keyword evidence="4" id="KW-1185">Reference proteome</keyword>
<dbReference type="Proteomes" id="UP001633002">
    <property type="component" value="Unassembled WGS sequence"/>
</dbReference>
<dbReference type="PANTHER" id="PTHR10366">
    <property type="entry name" value="NAD DEPENDENT EPIMERASE/DEHYDRATASE"/>
    <property type="match status" value="1"/>
</dbReference>
<dbReference type="PANTHER" id="PTHR10366:SF852">
    <property type="entry name" value="CINNAMOYL-COA REDUCTASE CAD2"/>
    <property type="match status" value="1"/>
</dbReference>
<name>A0ABD3HZ94_9MARC</name>
<dbReference type="Pfam" id="PF01370">
    <property type="entry name" value="Epimerase"/>
    <property type="match status" value="1"/>
</dbReference>
<dbReference type="AlphaFoldDB" id="A0ABD3HZ94"/>
<dbReference type="InterPro" id="IPR050425">
    <property type="entry name" value="NAD(P)_dehydrat-like"/>
</dbReference>
<dbReference type="GO" id="GO:0016491">
    <property type="term" value="F:oxidoreductase activity"/>
    <property type="evidence" value="ECO:0007669"/>
    <property type="project" value="UniProtKB-KW"/>
</dbReference>